<evidence type="ECO:0000259" key="1">
    <source>
        <dbReference type="PROSITE" id="PS51819"/>
    </source>
</evidence>
<dbReference type="Gene3D" id="3.10.180.10">
    <property type="entry name" value="2,3-Dihydroxybiphenyl 1,2-Dioxygenase, domain 1"/>
    <property type="match status" value="1"/>
</dbReference>
<evidence type="ECO:0000313" key="3">
    <source>
        <dbReference type="Proteomes" id="UP001144323"/>
    </source>
</evidence>
<dbReference type="InterPro" id="IPR037523">
    <property type="entry name" value="VOC_core"/>
</dbReference>
<dbReference type="InterPro" id="IPR004360">
    <property type="entry name" value="Glyas_Fos-R_dOase_dom"/>
</dbReference>
<dbReference type="Proteomes" id="UP001144323">
    <property type="component" value="Unassembled WGS sequence"/>
</dbReference>
<proteinExistence type="predicted"/>
<name>A0A9W6GUT0_9HYPH</name>
<dbReference type="InterPro" id="IPR050383">
    <property type="entry name" value="GlyoxalaseI/FosfomycinResist"/>
</dbReference>
<accession>A0A9W6GUT0</accession>
<evidence type="ECO:0000313" key="2">
    <source>
        <dbReference type="EMBL" id="GLI93274.1"/>
    </source>
</evidence>
<dbReference type="EMBL" id="BSEC01000001">
    <property type="protein sequence ID" value="GLI93274.1"/>
    <property type="molecule type" value="Genomic_DNA"/>
</dbReference>
<dbReference type="PROSITE" id="PS51819">
    <property type="entry name" value="VOC"/>
    <property type="match status" value="1"/>
</dbReference>
<organism evidence="2 3">
    <name type="scientific">Methylocystis echinoides</name>
    <dbReference type="NCBI Taxonomy" id="29468"/>
    <lineage>
        <taxon>Bacteria</taxon>
        <taxon>Pseudomonadati</taxon>
        <taxon>Pseudomonadota</taxon>
        <taxon>Alphaproteobacteria</taxon>
        <taxon>Hyphomicrobiales</taxon>
        <taxon>Methylocystaceae</taxon>
        <taxon>Methylocystis</taxon>
    </lineage>
</organism>
<reference evidence="2" key="1">
    <citation type="journal article" date="2023" name="Int. J. Syst. Evol. Microbiol.">
        <title>Methylocystis iwaonis sp. nov., a type II methane-oxidizing bacterium from surface soil of a rice paddy field in Japan, and emended description of the genus Methylocystis (ex Whittenbury et al. 1970) Bowman et al. 1993.</title>
        <authorList>
            <person name="Kaise H."/>
            <person name="Sawadogo J.B."/>
            <person name="Alam M.S."/>
            <person name="Ueno C."/>
            <person name="Dianou D."/>
            <person name="Shinjo R."/>
            <person name="Asakawa S."/>
        </authorList>
    </citation>
    <scope>NUCLEOTIDE SEQUENCE</scope>
    <source>
        <strain evidence="2">LMG27198</strain>
    </source>
</reference>
<keyword evidence="3" id="KW-1185">Reference proteome</keyword>
<dbReference type="PANTHER" id="PTHR21366:SF22">
    <property type="entry name" value="VOC DOMAIN-CONTAINING PROTEIN"/>
    <property type="match status" value="1"/>
</dbReference>
<dbReference type="SUPFAM" id="SSF54593">
    <property type="entry name" value="Glyoxalase/Bleomycin resistance protein/Dihydroxybiphenyl dioxygenase"/>
    <property type="match status" value="1"/>
</dbReference>
<dbReference type="InterPro" id="IPR029068">
    <property type="entry name" value="Glyas_Bleomycin-R_OHBP_Dase"/>
</dbReference>
<comment type="caution">
    <text evidence="2">The sequence shown here is derived from an EMBL/GenBank/DDBJ whole genome shotgun (WGS) entry which is preliminary data.</text>
</comment>
<gene>
    <name evidence="2" type="primary">gloA</name>
    <name evidence="2" type="ORF">LMG27198_22660</name>
</gene>
<dbReference type="PANTHER" id="PTHR21366">
    <property type="entry name" value="GLYOXALASE FAMILY PROTEIN"/>
    <property type="match status" value="1"/>
</dbReference>
<dbReference type="AlphaFoldDB" id="A0A9W6GUT0"/>
<feature type="domain" description="VOC" evidence="1">
    <location>
        <begin position="12"/>
        <end position="137"/>
    </location>
</feature>
<sequence>MVARDAAPARPKVLETALYVDDLARAGRFYGETLGLEPMTQDSRMWALDCGPASVLLLFRRGGTLETVELPGGRIPPHDGAGPAHLAFAVAARELPAWEARLAECGVAIEARMTWPHGGESLYFRDPDGHLVELATPGLWANY</sequence>
<keyword evidence="2" id="KW-0456">Lyase</keyword>
<dbReference type="RefSeq" id="WP_281802982.1">
    <property type="nucleotide sequence ID" value="NZ_BSEC01000001.1"/>
</dbReference>
<protein>
    <submittedName>
        <fullName evidence="2">Lactoylglutathione lyase</fullName>
    </submittedName>
</protein>
<dbReference type="Pfam" id="PF00903">
    <property type="entry name" value="Glyoxalase"/>
    <property type="match status" value="1"/>
</dbReference>
<dbReference type="GO" id="GO:0016829">
    <property type="term" value="F:lyase activity"/>
    <property type="evidence" value="ECO:0007669"/>
    <property type="project" value="UniProtKB-KW"/>
</dbReference>